<dbReference type="InterPro" id="IPR029062">
    <property type="entry name" value="Class_I_gatase-like"/>
</dbReference>
<proteinExistence type="predicted"/>
<evidence type="ECO:0000313" key="2">
    <source>
        <dbReference type="EMBL" id="VTR51160.1"/>
    </source>
</evidence>
<gene>
    <name evidence="2" type="ORF">NCTC11429_04278</name>
</gene>
<keyword evidence="1" id="KW-0472">Membrane</keyword>
<dbReference type="AlphaFoldDB" id="A0A4U9VUI2"/>
<sequence length="340" mass="37707">MENIEVRLTLKVDGEFVSDSRPIYSNMMKLLLNTLILKLAPFSVLILFTLWANVGVGQQVSDENFSYSIMDPKYSLGSGPLLLFDEAHSNASTLKGAYSAFYKLLTTDGYTVVASKEKVTLEMLKKAKIYVTVNAMYDLEDWNLPARSAFSRREINDLSEWIADGGSLFLVTDHMPCGGSVSELAERFGINILNGFAVRRDGLPEVFSKKRKTLLPNEITSYTGMEIDSVMCWGGTGFIVPPHARVITVLGENYKIYLPSDVSQIKKRVADTVPHISGMGLVNGAYLKFGKGRIVIFGDGAPFSAQLQGIKSEKRGMNHPNAGQNAQFLLNIIHWLDKIY</sequence>
<dbReference type="SUPFAM" id="SSF52317">
    <property type="entry name" value="Class I glutamine amidotransferase-like"/>
    <property type="match status" value="1"/>
</dbReference>
<dbReference type="EMBL" id="LR590484">
    <property type="protein sequence ID" value="VTR51160.1"/>
    <property type="molecule type" value="Genomic_DNA"/>
</dbReference>
<dbReference type="STRING" id="1123265.GCA_000686625_02522"/>
<dbReference type="Proteomes" id="UP000308196">
    <property type="component" value="Chromosome"/>
</dbReference>
<organism evidence="2 3">
    <name type="scientific">Sphingobacterium thalpophilum</name>
    <dbReference type="NCBI Taxonomy" id="259"/>
    <lineage>
        <taxon>Bacteria</taxon>
        <taxon>Pseudomonadati</taxon>
        <taxon>Bacteroidota</taxon>
        <taxon>Sphingobacteriia</taxon>
        <taxon>Sphingobacteriales</taxon>
        <taxon>Sphingobacteriaceae</taxon>
        <taxon>Sphingobacterium</taxon>
    </lineage>
</organism>
<reference evidence="2 3" key="1">
    <citation type="submission" date="2019-05" db="EMBL/GenBank/DDBJ databases">
        <authorList>
            <consortium name="Pathogen Informatics"/>
        </authorList>
    </citation>
    <scope>NUCLEOTIDE SEQUENCE [LARGE SCALE GENOMIC DNA]</scope>
    <source>
        <strain evidence="2 3">NCTC11429</strain>
    </source>
</reference>
<feature type="transmembrane region" description="Helical" evidence="1">
    <location>
        <begin position="30"/>
        <end position="52"/>
    </location>
</feature>
<protein>
    <recommendedName>
        <fullName evidence="4">DUF4350 domain-containing protein</fullName>
    </recommendedName>
</protein>
<evidence type="ECO:0000256" key="1">
    <source>
        <dbReference type="SAM" id="Phobius"/>
    </source>
</evidence>
<evidence type="ECO:0008006" key="4">
    <source>
        <dbReference type="Google" id="ProtNLM"/>
    </source>
</evidence>
<dbReference type="GeneID" id="78464882"/>
<dbReference type="RefSeq" id="WP_028069656.1">
    <property type="nucleotide sequence ID" value="NZ_JBPFQZ010000002.1"/>
</dbReference>
<dbReference type="KEGG" id="stha:NCTC11429_04278"/>
<accession>A0A4U9VUI2</accession>
<evidence type="ECO:0000313" key="3">
    <source>
        <dbReference type="Proteomes" id="UP000308196"/>
    </source>
</evidence>
<keyword evidence="1" id="KW-1133">Transmembrane helix</keyword>
<name>A0A4U9VUI2_9SPHI</name>
<keyword evidence="1" id="KW-0812">Transmembrane</keyword>